<organism evidence="2 3">
    <name type="scientific">Vibrio ezurae NBRC 102218</name>
    <dbReference type="NCBI Taxonomy" id="1219080"/>
    <lineage>
        <taxon>Bacteria</taxon>
        <taxon>Pseudomonadati</taxon>
        <taxon>Pseudomonadota</taxon>
        <taxon>Gammaproteobacteria</taxon>
        <taxon>Vibrionales</taxon>
        <taxon>Vibrionaceae</taxon>
        <taxon>Vibrio</taxon>
    </lineage>
</organism>
<proteinExistence type="predicted"/>
<evidence type="ECO:0000256" key="1">
    <source>
        <dbReference type="SAM" id="SignalP"/>
    </source>
</evidence>
<reference evidence="2 3" key="1">
    <citation type="submission" date="2013-09" db="EMBL/GenBank/DDBJ databases">
        <title>Whole genome shotgun sequence of Vibrio ezurae NBRC 102218.</title>
        <authorList>
            <person name="Yoshida I."/>
            <person name="Hosoyama A."/>
            <person name="Numata M."/>
            <person name="Hashimoto M."/>
            <person name="Hosoyama Y."/>
            <person name="Tsuchikane K."/>
            <person name="Noguchi M."/>
            <person name="Hirakata S."/>
            <person name="Ichikawa N."/>
            <person name="Ohji S."/>
            <person name="Yamazoe A."/>
            <person name="Fujita N."/>
        </authorList>
    </citation>
    <scope>NUCLEOTIDE SEQUENCE [LARGE SCALE GENOMIC DNA]</scope>
    <source>
        <strain evidence="2 3">NBRC 102218</strain>
    </source>
</reference>
<evidence type="ECO:0008006" key="4">
    <source>
        <dbReference type="Google" id="ProtNLM"/>
    </source>
</evidence>
<accession>U3AXD4</accession>
<name>U3AXD4_9VIBR</name>
<dbReference type="AlphaFoldDB" id="U3AXD4"/>
<dbReference type="Pfam" id="PF16105">
    <property type="entry name" value="DUF4823"/>
    <property type="match status" value="1"/>
</dbReference>
<protein>
    <recommendedName>
        <fullName evidence="4">DUF4823 domain-containing protein</fullName>
    </recommendedName>
</protein>
<dbReference type="EMBL" id="BATM01000001">
    <property type="protein sequence ID" value="GAD78410.1"/>
    <property type="molecule type" value="Genomic_DNA"/>
</dbReference>
<keyword evidence="1" id="KW-0732">Signal</keyword>
<dbReference type="InterPro" id="IPR032248">
    <property type="entry name" value="DUF4823"/>
</dbReference>
<dbReference type="STRING" id="1219080.VEZ01S_01_01880"/>
<keyword evidence="3" id="KW-1185">Reference proteome</keyword>
<evidence type="ECO:0000313" key="2">
    <source>
        <dbReference type="EMBL" id="GAD78410.1"/>
    </source>
</evidence>
<sequence length="175" mass="19854">MKLKTWLLSLLFLPFLWGCADSHNLELTTLNTNIKLKSNDSVYIAQSKDGVYGNKHYQGSGQMVNQVIQAELVTKLNHIDTATSYRSYKDAVQYATDNDYDYLIYPTILHWEDRATEWSGIPDKVKLKITILDLRNHIEVKTGIIDGKSGLATLGGDHPQDLLPEPIKTFMQDIL</sequence>
<dbReference type="OrthoDB" id="9811335at2"/>
<feature type="signal peptide" evidence="1">
    <location>
        <begin position="1"/>
        <end position="20"/>
    </location>
</feature>
<dbReference type="RefSeq" id="WP_021712134.1">
    <property type="nucleotide sequence ID" value="NZ_BATM01000001.1"/>
</dbReference>
<comment type="caution">
    <text evidence="2">The sequence shown here is derived from an EMBL/GenBank/DDBJ whole genome shotgun (WGS) entry which is preliminary data.</text>
</comment>
<gene>
    <name evidence="2" type="ORF">VEZ01S_01_01880</name>
</gene>
<dbReference type="Proteomes" id="UP000016562">
    <property type="component" value="Unassembled WGS sequence"/>
</dbReference>
<feature type="chain" id="PRO_5004638231" description="DUF4823 domain-containing protein" evidence="1">
    <location>
        <begin position="21"/>
        <end position="175"/>
    </location>
</feature>
<evidence type="ECO:0000313" key="3">
    <source>
        <dbReference type="Proteomes" id="UP000016562"/>
    </source>
</evidence>
<dbReference type="eggNOG" id="ENOG5031N6E">
    <property type="taxonomic scope" value="Bacteria"/>
</dbReference>